<feature type="domain" description="Retrotransposon gag" evidence="1">
    <location>
        <begin position="24"/>
        <end position="96"/>
    </location>
</feature>
<proteinExistence type="predicted"/>
<gene>
    <name evidence="3" type="primary">LOC107479140</name>
</gene>
<evidence type="ECO:0000313" key="2">
    <source>
        <dbReference type="Proteomes" id="UP000515211"/>
    </source>
</evidence>
<dbReference type="Proteomes" id="UP000515211">
    <property type="component" value="Chromosome 3"/>
</dbReference>
<reference evidence="3" key="2">
    <citation type="submission" date="2025-08" db="UniProtKB">
        <authorList>
            <consortium name="RefSeq"/>
        </authorList>
    </citation>
    <scope>IDENTIFICATION</scope>
    <source>
        <tissue evidence="3">Whole plant</tissue>
    </source>
</reference>
<accession>A0A6P4CNW9</accession>
<dbReference type="AlphaFoldDB" id="A0A6P4CNW9"/>
<name>A0A6P4CNW9_ARADU</name>
<dbReference type="KEGG" id="adu:107479140"/>
<evidence type="ECO:0000259" key="1">
    <source>
        <dbReference type="Pfam" id="PF03732"/>
    </source>
</evidence>
<evidence type="ECO:0000313" key="3">
    <source>
        <dbReference type="RefSeq" id="XP_015954776.1"/>
    </source>
</evidence>
<protein>
    <submittedName>
        <fullName evidence="3">Uncharacterized protein LOC107479140</fullName>
    </submittedName>
</protein>
<dbReference type="InterPro" id="IPR005162">
    <property type="entry name" value="Retrotrans_gag_dom"/>
</dbReference>
<organism evidence="2 3">
    <name type="scientific">Arachis duranensis</name>
    <name type="common">Wild peanut</name>
    <dbReference type="NCBI Taxonomy" id="130453"/>
    <lineage>
        <taxon>Eukaryota</taxon>
        <taxon>Viridiplantae</taxon>
        <taxon>Streptophyta</taxon>
        <taxon>Embryophyta</taxon>
        <taxon>Tracheophyta</taxon>
        <taxon>Spermatophyta</taxon>
        <taxon>Magnoliopsida</taxon>
        <taxon>eudicotyledons</taxon>
        <taxon>Gunneridae</taxon>
        <taxon>Pentapetalae</taxon>
        <taxon>rosids</taxon>
        <taxon>fabids</taxon>
        <taxon>Fabales</taxon>
        <taxon>Fabaceae</taxon>
        <taxon>Papilionoideae</taxon>
        <taxon>50 kb inversion clade</taxon>
        <taxon>dalbergioids sensu lato</taxon>
        <taxon>Dalbergieae</taxon>
        <taxon>Pterocarpus clade</taxon>
        <taxon>Arachis</taxon>
    </lineage>
</organism>
<keyword evidence="2" id="KW-1185">Reference proteome</keyword>
<dbReference type="Pfam" id="PF03732">
    <property type="entry name" value="Retrotrans_gag"/>
    <property type="match status" value="1"/>
</dbReference>
<dbReference type="GeneID" id="107479140"/>
<sequence length="149" mass="17885">MERALQAQHVLANQYMEFSAYQLLREAQYWWQGECQLIRLSNAEISWDAFQMAFYKKYFPESAREVKEMELMQMKHGSLSMADYTSRFEELCRFSRVCQGAPETYESWKCIKYQRGLKDNIMTVVTPLEIRIFSDLVNKARVVRNMHRR</sequence>
<dbReference type="RefSeq" id="XP_015954776.1">
    <property type="nucleotide sequence ID" value="XM_016099290.1"/>
</dbReference>
<reference evidence="2" key="1">
    <citation type="journal article" date="2016" name="Nat. Genet.">
        <title>The genome sequences of Arachis duranensis and Arachis ipaensis, the diploid ancestors of cultivated peanut.</title>
        <authorList>
            <person name="Bertioli D.J."/>
            <person name="Cannon S.B."/>
            <person name="Froenicke L."/>
            <person name="Huang G."/>
            <person name="Farmer A.D."/>
            <person name="Cannon E.K."/>
            <person name="Liu X."/>
            <person name="Gao D."/>
            <person name="Clevenger J."/>
            <person name="Dash S."/>
            <person name="Ren L."/>
            <person name="Moretzsohn M.C."/>
            <person name="Shirasawa K."/>
            <person name="Huang W."/>
            <person name="Vidigal B."/>
            <person name="Abernathy B."/>
            <person name="Chu Y."/>
            <person name="Niederhuth C.E."/>
            <person name="Umale P."/>
            <person name="Araujo A.C."/>
            <person name="Kozik A."/>
            <person name="Kim K.D."/>
            <person name="Burow M.D."/>
            <person name="Varshney R.K."/>
            <person name="Wang X."/>
            <person name="Zhang X."/>
            <person name="Barkley N."/>
            <person name="Guimaraes P.M."/>
            <person name="Isobe S."/>
            <person name="Guo B."/>
            <person name="Liao B."/>
            <person name="Stalker H.T."/>
            <person name="Schmitz R.J."/>
            <person name="Scheffler B.E."/>
            <person name="Leal-Bertioli S.C."/>
            <person name="Xun X."/>
            <person name="Jackson S.A."/>
            <person name="Michelmore R."/>
            <person name="Ozias-Akins P."/>
        </authorList>
    </citation>
    <scope>NUCLEOTIDE SEQUENCE [LARGE SCALE GENOMIC DNA]</scope>
    <source>
        <strain evidence="2">cv. V14167</strain>
    </source>
</reference>